<dbReference type="RefSeq" id="WP_146518469.1">
    <property type="nucleotide sequence ID" value="NZ_CP151726.1"/>
</dbReference>
<accession>A0A5C6B8K7</accession>
<dbReference type="EMBL" id="SJPN01000001">
    <property type="protein sequence ID" value="TWU08423.1"/>
    <property type="molecule type" value="Genomic_DNA"/>
</dbReference>
<name>A0A5C6B8K7_9BACT</name>
<proteinExistence type="predicted"/>
<protein>
    <submittedName>
        <fullName evidence="1">Uncharacterized protein</fullName>
    </submittedName>
</protein>
<organism evidence="1 2">
    <name type="scientific">Stieleria varia</name>
    <dbReference type="NCBI Taxonomy" id="2528005"/>
    <lineage>
        <taxon>Bacteria</taxon>
        <taxon>Pseudomonadati</taxon>
        <taxon>Planctomycetota</taxon>
        <taxon>Planctomycetia</taxon>
        <taxon>Pirellulales</taxon>
        <taxon>Pirellulaceae</taxon>
        <taxon>Stieleria</taxon>
    </lineage>
</organism>
<comment type="caution">
    <text evidence="1">The sequence shown here is derived from an EMBL/GenBank/DDBJ whole genome shotgun (WGS) entry which is preliminary data.</text>
</comment>
<keyword evidence="2" id="KW-1185">Reference proteome</keyword>
<reference evidence="1 2" key="1">
    <citation type="submission" date="2019-02" db="EMBL/GenBank/DDBJ databases">
        <title>Deep-cultivation of Planctomycetes and their phenomic and genomic characterization uncovers novel biology.</title>
        <authorList>
            <person name="Wiegand S."/>
            <person name="Jogler M."/>
            <person name="Boedeker C."/>
            <person name="Pinto D."/>
            <person name="Vollmers J."/>
            <person name="Rivas-Marin E."/>
            <person name="Kohn T."/>
            <person name="Peeters S.H."/>
            <person name="Heuer A."/>
            <person name="Rast P."/>
            <person name="Oberbeckmann S."/>
            <person name="Bunk B."/>
            <person name="Jeske O."/>
            <person name="Meyerdierks A."/>
            <person name="Storesund J.E."/>
            <person name="Kallscheuer N."/>
            <person name="Luecker S."/>
            <person name="Lage O.M."/>
            <person name="Pohl T."/>
            <person name="Merkel B.J."/>
            <person name="Hornburger P."/>
            <person name="Mueller R.-W."/>
            <person name="Bruemmer F."/>
            <person name="Labrenz M."/>
            <person name="Spormann A.M."/>
            <person name="Op Den Camp H."/>
            <person name="Overmann J."/>
            <person name="Amann R."/>
            <person name="Jetten M.S.M."/>
            <person name="Mascher T."/>
            <person name="Medema M.H."/>
            <person name="Devos D.P."/>
            <person name="Kaster A.-K."/>
            <person name="Ovreas L."/>
            <person name="Rohde M."/>
            <person name="Galperin M.Y."/>
            <person name="Jogler C."/>
        </authorList>
    </citation>
    <scope>NUCLEOTIDE SEQUENCE [LARGE SCALE GENOMIC DNA]</scope>
    <source>
        <strain evidence="1 2">Pla52n</strain>
    </source>
</reference>
<dbReference type="OrthoDB" id="9894719at2"/>
<evidence type="ECO:0000313" key="1">
    <source>
        <dbReference type="EMBL" id="TWU08423.1"/>
    </source>
</evidence>
<evidence type="ECO:0000313" key="2">
    <source>
        <dbReference type="Proteomes" id="UP000320176"/>
    </source>
</evidence>
<sequence length="193" mass="22054">MPHPSITEILQADLVRDRQSAIACLKDFGWLLIPDVTVEGVSQGQQGIFHALSLGTDFIVDFATYQMWGRRLVWYLVSIASPQANILSREGSTTEWNRALDQVEQWRQCILVSGPGILPSLNLDEYQTLVGYRIVIGRSRDQTDEEREIIGMHRRNDLRIRSFDWLLEKPEHYTTSEIETLNQIGRAKQAGAE</sequence>
<dbReference type="AlphaFoldDB" id="A0A5C6B8K7"/>
<gene>
    <name evidence="1" type="ORF">Pla52n_10060</name>
</gene>
<dbReference type="Proteomes" id="UP000320176">
    <property type="component" value="Unassembled WGS sequence"/>
</dbReference>